<dbReference type="PANTHER" id="PTHR28467:SF1">
    <property type="entry name" value="PAXIP1-ASSOCIATED GLUTAMATE-RICH PROTEIN 1"/>
    <property type="match status" value="1"/>
</dbReference>
<dbReference type="Proteomes" id="UP000694388">
    <property type="component" value="Unplaced"/>
</dbReference>
<dbReference type="AlphaFoldDB" id="A0A8C4WZY4"/>
<dbReference type="Ensembl" id="ENSEBUT00000023154.1">
    <property type="protein sequence ID" value="ENSEBUP00000022578.1"/>
    <property type="gene ID" value="ENSEBUG00000013913.1"/>
</dbReference>
<evidence type="ECO:0000256" key="1">
    <source>
        <dbReference type="SAM" id="MobiDB-lite"/>
    </source>
</evidence>
<protein>
    <submittedName>
        <fullName evidence="2">Uncharacterized protein</fullName>
    </submittedName>
</protein>
<dbReference type="GO" id="GO:0030331">
    <property type="term" value="F:nuclear estrogen receptor binding"/>
    <property type="evidence" value="ECO:0007669"/>
    <property type="project" value="TreeGrafter"/>
</dbReference>
<reference evidence="2" key="1">
    <citation type="submission" date="2025-08" db="UniProtKB">
        <authorList>
            <consortium name="Ensembl"/>
        </authorList>
    </citation>
    <scope>IDENTIFICATION</scope>
</reference>
<dbReference type="GO" id="GO:1902808">
    <property type="term" value="P:positive regulation of cell cycle G1/S phase transition"/>
    <property type="evidence" value="ECO:0007669"/>
    <property type="project" value="TreeGrafter"/>
</dbReference>
<keyword evidence="3" id="KW-1185">Reference proteome</keyword>
<dbReference type="InterPro" id="IPR028213">
    <property type="entry name" value="PA1"/>
</dbReference>
<feature type="region of interest" description="Disordered" evidence="1">
    <location>
        <begin position="122"/>
        <end position="153"/>
    </location>
</feature>
<reference evidence="2" key="2">
    <citation type="submission" date="2025-09" db="UniProtKB">
        <authorList>
            <consortium name="Ensembl"/>
        </authorList>
    </citation>
    <scope>IDENTIFICATION</scope>
</reference>
<feature type="compositionally biased region" description="Basic and acidic residues" evidence="1">
    <location>
        <begin position="29"/>
        <end position="45"/>
    </location>
</feature>
<dbReference type="Pfam" id="PF15364">
    <property type="entry name" value="PAXIP1_C"/>
    <property type="match status" value="1"/>
</dbReference>
<accession>A0A8C4WZY4</accession>
<sequence>MGLVDPRRPRKWTRLPVRSALTRNSGMDVQRRDELKHTDRQKVTDSDTDAPEDGARGEGPVNGIGGDPDEDSSNNRDSDSEWSVGPSEDGIPDPVSWTPEPALIPDLIDRLVRDGVLPLVTEALPRRPPTPEAPPPEQSHPEEAEPQPEFSPPGRMEISAFDFNEERQPETRPHALLPRRVAGTTKSTVSNIGLHYNRTQDYFTNWWITSNPITLVYWFMDHLLQVCVKHVVDQASTGCYLTSQGRDGGSRRRKRKRKQQIRFLTIYTGSL</sequence>
<feature type="compositionally biased region" description="Pro residues" evidence="1">
    <location>
        <begin position="126"/>
        <end position="138"/>
    </location>
</feature>
<name>A0A8C4WZY4_EPTBU</name>
<evidence type="ECO:0000313" key="3">
    <source>
        <dbReference type="Proteomes" id="UP000694388"/>
    </source>
</evidence>
<organism evidence="2 3">
    <name type="scientific">Eptatretus burgeri</name>
    <name type="common">Inshore hagfish</name>
    <dbReference type="NCBI Taxonomy" id="7764"/>
    <lineage>
        <taxon>Eukaryota</taxon>
        <taxon>Metazoa</taxon>
        <taxon>Chordata</taxon>
        <taxon>Craniata</taxon>
        <taxon>Vertebrata</taxon>
        <taxon>Cyclostomata</taxon>
        <taxon>Myxini</taxon>
        <taxon>Myxiniformes</taxon>
        <taxon>Myxinidae</taxon>
        <taxon>Eptatretinae</taxon>
        <taxon>Eptatretus</taxon>
    </lineage>
</organism>
<dbReference type="GO" id="GO:0044666">
    <property type="term" value="C:MLL3/4 complex"/>
    <property type="evidence" value="ECO:0007669"/>
    <property type="project" value="TreeGrafter"/>
</dbReference>
<dbReference type="PANTHER" id="PTHR28467">
    <property type="entry name" value="PAXIP1-ASSOCIATED GLUTAMATE-RICH PROTEIN 1"/>
    <property type="match status" value="1"/>
</dbReference>
<evidence type="ECO:0000313" key="2">
    <source>
        <dbReference type="Ensembl" id="ENSEBUP00000022578.1"/>
    </source>
</evidence>
<proteinExistence type="predicted"/>
<dbReference type="GO" id="GO:0033148">
    <property type="term" value="P:positive regulation of intracellular estrogen receptor signaling pathway"/>
    <property type="evidence" value="ECO:0007669"/>
    <property type="project" value="TreeGrafter"/>
</dbReference>
<feature type="region of interest" description="Disordered" evidence="1">
    <location>
        <begin position="1"/>
        <end position="98"/>
    </location>
</feature>